<proteinExistence type="predicted"/>
<reference evidence="1" key="2">
    <citation type="submission" date="2020-09" db="EMBL/GenBank/DDBJ databases">
        <authorList>
            <person name="Sun Q."/>
            <person name="Zhou Y."/>
        </authorList>
    </citation>
    <scope>NUCLEOTIDE SEQUENCE</scope>
    <source>
        <strain evidence="1">CGMCC 1.15880</strain>
    </source>
</reference>
<reference evidence="1" key="1">
    <citation type="journal article" date="2014" name="Int. J. Syst. Evol. Microbiol.">
        <title>Complete genome sequence of Corynebacterium casei LMG S-19264T (=DSM 44701T), isolated from a smear-ripened cheese.</title>
        <authorList>
            <consortium name="US DOE Joint Genome Institute (JGI-PGF)"/>
            <person name="Walter F."/>
            <person name="Albersmeier A."/>
            <person name="Kalinowski J."/>
            <person name="Ruckert C."/>
        </authorList>
    </citation>
    <scope>NUCLEOTIDE SEQUENCE</scope>
    <source>
        <strain evidence="1">CGMCC 1.15880</strain>
    </source>
</reference>
<dbReference type="EMBL" id="BMKA01000008">
    <property type="protein sequence ID" value="GGA31346.1"/>
    <property type="molecule type" value="Genomic_DNA"/>
</dbReference>
<sequence>MSYAAACTAAKAQGLDVLGGFHGGAEDGLPEGCETLLLLGPAQDFWPLFQQSPEFLDSAPDPMDRWSTRVIGQLSQDLQATPFMPFGGPPYAPFLSWAIKTRRAWSSPVGMLVHDTAGLMVSFRGALAFRSRLSLPATGNRPCDNCTAKPCLSACPVDALSAAKGYDTMACHGYLDTAEGQSCLSTGCIARRACPVSDGANRDPAQSAHHMKYFHKPRVF</sequence>
<name>A0A916R4Z8_9RHOB</name>
<organism evidence="1 2">
    <name type="scientific">Neptunicoccus cionae</name>
    <dbReference type="NCBI Taxonomy" id="2035344"/>
    <lineage>
        <taxon>Bacteria</taxon>
        <taxon>Pseudomonadati</taxon>
        <taxon>Pseudomonadota</taxon>
        <taxon>Alphaproteobacteria</taxon>
        <taxon>Rhodobacterales</taxon>
        <taxon>Paracoccaceae</taxon>
        <taxon>Neptunicoccus</taxon>
    </lineage>
</organism>
<dbReference type="AlphaFoldDB" id="A0A916R4Z8"/>
<keyword evidence="2" id="KW-1185">Reference proteome</keyword>
<gene>
    <name evidence="1" type="ORF">GCM10011498_35710</name>
</gene>
<comment type="caution">
    <text evidence="1">The sequence shown here is derived from an EMBL/GenBank/DDBJ whole genome shotgun (WGS) entry which is preliminary data.</text>
</comment>
<evidence type="ECO:0008006" key="3">
    <source>
        <dbReference type="Google" id="ProtNLM"/>
    </source>
</evidence>
<evidence type="ECO:0000313" key="2">
    <source>
        <dbReference type="Proteomes" id="UP000628017"/>
    </source>
</evidence>
<accession>A0A916R4Z8</accession>
<protein>
    <recommendedName>
        <fullName evidence="3">Ferredoxin</fullName>
    </recommendedName>
</protein>
<dbReference type="RefSeq" id="WP_188678489.1">
    <property type="nucleotide sequence ID" value="NZ_BMKA01000008.1"/>
</dbReference>
<dbReference type="Proteomes" id="UP000628017">
    <property type="component" value="Unassembled WGS sequence"/>
</dbReference>
<evidence type="ECO:0000313" key="1">
    <source>
        <dbReference type="EMBL" id="GGA31346.1"/>
    </source>
</evidence>